<dbReference type="PROSITE" id="PS50885">
    <property type="entry name" value="HAMP"/>
    <property type="match status" value="2"/>
</dbReference>
<evidence type="ECO:0000256" key="2">
    <source>
        <dbReference type="ARBA" id="ARBA00029447"/>
    </source>
</evidence>
<dbReference type="GO" id="GO:0007165">
    <property type="term" value="P:signal transduction"/>
    <property type="evidence" value="ECO:0007669"/>
    <property type="project" value="UniProtKB-KW"/>
</dbReference>
<dbReference type="Pfam" id="PF00672">
    <property type="entry name" value="HAMP"/>
    <property type="match status" value="1"/>
</dbReference>
<dbReference type="SUPFAM" id="SSF158472">
    <property type="entry name" value="HAMP domain-like"/>
    <property type="match status" value="1"/>
</dbReference>
<dbReference type="PROSITE" id="PS50046">
    <property type="entry name" value="PHYTOCHROME_2"/>
    <property type="match status" value="1"/>
</dbReference>
<dbReference type="GO" id="GO:0004888">
    <property type="term" value="F:transmembrane signaling receptor activity"/>
    <property type="evidence" value="ECO:0007669"/>
    <property type="project" value="InterPro"/>
</dbReference>
<feature type="domain" description="Methyl-accepting transducer" evidence="7">
    <location>
        <begin position="516"/>
        <end position="752"/>
    </location>
</feature>
<evidence type="ECO:0000313" key="10">
    <source>
        <dbReference type="Proteomes" id="UP000186391"/>
    </source>
</evidence>
<protein>
    <submittedName>
        <fullName evidence="9">Chemotaxis protein</fullName>
    </submittedName>
</protein>
<dbReference type="GO" id="GO:0006935">
    <property type="term" value="P:chemotaxis"/>
    <property type="evidence" value="ECO:0007669"/>
    <property type="project" value="InterPro"/>
</dbReference>
<feature type="domain" description="HAMP" evidence="8">
    <location>
        <begin position="215"/>
        <end position="267"/>
    </location>
</feature>
<dbReference type="InterPro" id="IPR004089">
    <property type="entry name" value="MCPsignal_dom"/>
</dbReference>
<evidence type="ECO:0000256" key="3">
    <source>
        <dbReference type="PROSITE-ProRule" id="PRU00284"/>
    </source>
</evidence>
<feature type="domain" description="Phytochrome chromophore attachment site" evidence="6">
    <location>
        <begin position="291"/>
        <end position="427"/>
    </location>
</feature>
<dbReference type="PANTHER" id="PTHR32089">
    <property type="entry name" value="METHYL-ACCEPTING CHEMOTAXIS PROTEIN MCPB"/>
    <property type="match status" value="1"/>
</dbReference>
<dbReference type="Gene3D" id="6.10.340.10">
    <property type="match status" value="1"/>
</dbReference>
<dbReference type="InterPro" id="IPR004090">
    <property type="entry name" value="Chemotax_Me-accpt_rcpt"/>
</dbReference>
<keyword evidence="4" id="KW-0175">Coiled coil</keyword>
<dbReference type="OrthoDB" id="419276at2"/>
<dbReference type="Pfam" id="PF01590">
    <property type="entry name" value="GAF"/>
    <property type="match status" value="1"/>
</dbReference>
<dbReference type="PANTHER" id="PTHR32089:SF114">
    <property type="entry name" value="METHYL-ACCEPTING CHEMOTAXIS PROTEIN MCPB"/>
    <property type="match status" value="1"/>
</dbReference>
<accession>A0A1U7H0S5</accession>
<evidence type="ECO:0000259" key="6">
    <source>
        <dbReference type="PROSITE" id="PS50046"/>
    </source>
</evidence>
<gene>
    <name evidence="9" type="ORF">NIES592_10485</name>
</gene>
<keyword evidence="1 3" id="KW-0807">Transducer</keyword>
<name>A0A1U7H0S5_9CYAN</name>
<keyword evidence="5" id="KW-0812">Transmembrane</keyword>
<dbReference type="EMBL" id="MRCA01000004">
    <property type="protein sequence ID" value="OKH14468.1"/>
    <property type="molecule type" value="Genomic_DNA"/>
</dbReference>
<evidence type="ECO:0000259" key="8">
    <source>
        <dbReference type="PROSITE" id="PS50885"/>
    </source>
</evidence>
<proteinExistence type="inferred from homology"/>
<evidence type="ECO:0000313" key="9">
    <source>
        <dbReference type="EMBL" id="OKH14468.1"/>
    </source>
</evidence>
<dbReference type="Gene3D" id="1.10.287.950">
    <property type="entry name" value="Methyl-accepting chemotaxis protein"/>
    <property type="match status" value="1"/>
</dbReference>
<dbReference type="SUPFAM" id="SSF58104">
    <property type="entry name" value="Methyl-accepting chemotaxis protein (MCP) signaling domain"/>
    <property type="match status" value="1"/>
</dbReference>
<dbReference type="CDD" id="cd11386">
    <property type="entry name" value="MCP_signal"/>
    <property type="match status" value="1"/>
</dbReference>
<dbReference type="RefSeq" id="WP_073555707.1">
    <property type="nucleotide sequence ID" value="NZ_MRCA01000004.1"/>
</dbReference>
<dbReference type="GO" id="GO:0016020">
    <property type="term" value="C:membrane"/>
    <property type="evidence" value="ECO:0007669"/>
    <property type="project" value="InterPro"/>
</dbReference>
<evidence type="ECO:0000256" key="1">
    <source>
        <dbReference type="ARBA" id="ARBA00023224"/>
    </source>
</evidence>
<dbReference type="AlphaFoldDB" id="A0A1U7H0S5"/>
<dbReference type="Pfam" id="PF00015">
    <property type="entry name" value="MCPsignal"/>
    <property type="match status" value="1"/>
</dbReference>
<feature type="domain" description="HAMP" evidence="8">
    <location>
        <begin position="460"/>
        <end position="511"/>
    </location>
</feature>
<dbReference type="SMART" id="SM00304">
    <property type="entry name" value="HAMP"/>
    <property type="match status" value="3"/>
</dbReference>
<feature type="transmembrane region" description="Helical" evidence="5">
    <location>
        <begin position="193"/>
        <end position="213"/>
    </location>
</feature>
<dbReference type="PROSITE" id="PS50111">
    <property type="entry name" value="CHEMOTAXIS_TRANSDUC_2"/>
    <property type="match status" value="1"/>
</dbReference>
<dbReference type="InterPro" id="IPR003660">
    <property type="entry name" value="HAMP_dom"/>
</dbReference>
<dbReference type="Proteomes" id="UP000186391">
    <property type="component" value="Unassembled WGS sequence"/>
</dbReference>
<comment type="caution">
    <text evidence="9">The sequence shown here is derived from an EMBL/GenBank/DDBJ whole genome shotgun (WGS) entry which is preliminary data.</text>
</comment>
<evidence type="ECO:0000259" key="7">
    <source>
        <dbReference type="PROSITE" id="PS50111"/>
    </source>
</evidence>
<keyword evidence="10" id="KW-1185">Reference proteome</keyword>
<reference evidence="9 10" key="1">
    <citation type="submission" date="2016-11" db="EMBL/GenBank/DDBJ databases">
        <title>Draft Genome Sequences of Nine Cyanobacterial Strains from Diverse Habitats.</title>
        <authorList>
            <person name="Zhu T."/>
            <person name="Hou S."/>
            <person name="Lu X."/>
            <person name="Hess W.R."/>
        </authorList>
    </citation>
    <scope>NUCLEOTIDE SEQUENCE [LARGE SCALE GENOMIC DNA]</scope>
    <source>
        <strain evidence="9 10">NIES-592</strain>
    </source>
</reference>
<feature type="coiled-coil region" evidence="4">
    <location>
        <begin position="445"/>
        <end position="479"/>
    </location>
</feature>
<feature type="transmembrane region" description="Helical" evidence="5">
    <location>
        <begin position="44"/>
        <end position="66"/>
    </location>
</feature>
<dbReference type="SUPFAM" id="SSF55781">
    <property type="entry name" value="GAF domain-like"/>
    <property type="match status" value="1"/>
</dbReference>
<dbReference type="InterPro" id="IPR003018">
    <property type="entry name" value="GAF"/>
</dbReference>
<dbReference type="SMART" id="SM00283">
    <property type="entry name" value="MA"/>
    <property type="match status" value="1"/>
</dbReference>
<dbReference type="InterPro" id="IPR029016">
    <property type="entry name" value="GAF-like_dom_sf"/>
</dbReference>
<keyword evidence="5" id="KW-1133">Transmembrane helix</keyword>
<feature type="coiled-coil region" evidence="4">
    <location>
        <begin position="667"/>
        <end position="694"/>
    </location>
</feature>
<keyword evidence="5" id="KW-0472">Membrane</keyword>
<dbReference type="InterPro" id="IPR016132">
    <property type="entry name" value="Phyto_chromo_attachment"/>
</dbReference>
<dbReference type="Gene3D" id="3.30.450.40">
    <property type="match status" value="1"/>
</dbReference>
<sequence length="789" mass="87038">MLKIDRSNYQHIFKSGQTHATATPKEHKSLWQRFISLPVSSKNLTVLIFSQLSLIVGLGINSTVIMNRSVQGQSLKQAKSELNIADLNYNIKLNQVNFNLHNQANTDLTKAIPNLDLPDKSILAQAAVRSGEIVTGQIIIDQQPYAIAAKAIPNITITTAKGNTPVVTGEPVAILVQITKETELQTLVRQNRLHYALAAVLALIVIGIWTYIFKRTTVQQIEKLKDAIQKFTNGDRFARVTIYTNDEVGQLAVAFNQMAETIAQKAYQQENEGKIAKQVNSINLRIRGLLNTAQILNVAVTTMREVIKVDRVVVYRFDENWVGTIVAECVDDEWPSALGAEIADPCFAKDYIDKYQKGRVQAIENIYEVGLTECHIAQLEAFAVKANLVAPILLNNKLYGLLIAHQCSTPRQWQESEIDLFKQVAIPIGYALEQAYVLEHSEKARSRAELLAIEQSQQKEALQQQIIKLLREVEGASKGDLTVYAEVTHGEIGTVADFFNCIVENLREIVTKVKTSAIQVNTALGENEGAIRQLANEAIKQAVEINRTLDSVERMTLSIADVADNAQKAAQIAHTASCTAQKGEIAMDLTVEKIFNLRSTIDDTTKKVKRLGDSSQQISRIVSLINEIAVQTNLLAVNAGLEASRAGESSRGFMVVATEVGELAARCSNATQEIKQIVENIQRETNEVIKAMEQGTTQVVEGSRIVEDAKISLNQILTVSREIDELVQSISQATVSQVETSQAVTKLITEISQVSEITSESSRSISQSLQETVGISRELEATVEKFKVK</sequence>
<organism evidence="9 10">
    <name type="scientific">Fischerella major NIES-592</name>
    <dbReference type="NCBI Taxonomy" id="210994"/>
    <lineage>
        <taxon>Bacteria</taxon>
        <taxon>Bacillati</taxon>
        <taxon>Cyanobacteriota</taxon>
        <taxon>Cyanophyceae</taxon>
        <taxon>Nostocales</taxon>
        <taxon>Hapalosiphonaceae</taxon>
        <taxon>Fischerella</taxon>
    </lineage>
</organism>
<dbReference type="SMART" id="SM00065">
    <property type="entry name" value="GAF"/>
    <property type="match status" value="1"/>
</dbReference>
<dbReference type="PRINTS" id="PR00260">
    <property type="entry name" value="CHEMTRNSDUCR"/>
</dbReference>
<evidence type="ECO:0000256" key="4">
    <source>
        <dbReference type="SAM" id="Coils"/>
    </source>
</evidence>
<comment type="similarity">
    <text evidence="2">Belongs to the methyl-accepting chemotaxis (MCP) protein family.</text>
</comment>
<evidence type="ECO:0000256" key="5">
    <source>
        <dbReference type="SAM" id="Phobius"/>
    </source>
</evidence>
<dbReference type="CDD" id="cd06225">
    <property type="entry name" value="HAMP"/>
    <property type="match status" value="1"/>
</dbReference>